<keyword evidence="10" id="KW-0539">Nucleus</keyword>
<keyword evidence="8" id="KW-0805">Transcription regulation</keyword>
<sequence length="535" mass="61390">MQTTAPVVSNFWQYFTSYTFVSDLSEASQSFKESIISGLQRMYYTKSERRVSEIQDRLRPDLEKIGWDAMNLAKNFKLPALQEDMARVDGLTLSLKDFRQKYEVPRVPCVIAGLTERWKARKNWTFEKFLRNYSNEYFKCGETPEGCSLYIRYKYFAEYMVDEDDDSPLCINDETFGEEEGTKTLLRDYEVPEIFQEDLFDLLRTETNSLPNRKIIIGPARAGTNVNVTALGASAWHALIQGHKRWVFIHPDAPREFVQTPMAEGGIYPKESITWFSSVYRRIHRGDWPALRYPVYECRQKPGEIVFVPNGWWHATINEDDTIAIAQNFCSPVTLSVVYPSIRKKKPALAKVFLERINEKHPELLLTVYQSLLNLKTVDSSKLPDRDSDVSFENDDISYVTSGSTDISEDEESGDFDDEEHGDENSEDEQSSEEEESSSSDDEEVTDQKSRQTVNKKALLEEEILPSSDESDESSESYSDDDDEEEEDSEENESSFFSDIRKEPTSDPSSFRTAAECGVKRRATVSSSKSTAYHP</sequence>
<evidence type="ECO:0000313" key="15">
    <source>
        <dbReference type="Proteomes" id="UP001176961"/>
    </source>
</evidence>
<keyword evidence="15" id="KW-1185">Reference proteome</keyword>
<evidence type="ECO:0000256" key="5">
    <source>
        <dbReference type="ARBA" id="ARBA00022964"/>
    </source>
</evidence>
<feature type="compositionally biased region" description="Polar residues" evidence="12">
    <location>
        <begin position="524"/>
        <end position="535"/>
    </location>
</feature>
<evidence type="ECO:0000256" key="7">
    <source>
        <dbReference type="ARBA" id="ARBA00023004"/>
    </source>
</evidence>
<accession>A0AA36MB44</accession>
<dbReference type="GO" id="GO:0046872">
    <property type="term" value="F:metal ion binding"/>
    <property type="evidence" value="ECO:0007669"/>
    <property type="project" value="UniProtKB-KW"/>
</dbReference>
<feature type="region of interest" description="Disordered" evidence="12">
    <location>
        <begin position="380"/>
        <end position="535"/>
    </location>
</feature>
<keyword evidence="7" id="KW-0408">Iron</keyword>
<dbReference type="GO" id="GO:0005634">
    <property type="term" value="C:nucleus"/>
    <property type="evidence" value="ECO:0007669"/>
    <property type="project" value="UniProtKB-SubCell"/>
</dbReference>
<proteinExistence type="inferred from homology"/>
<dbReference type="SMART" id="SM00558">
    <property type="entry name" value="JmjC"/>
    <property type="match status" value="1"/>
</dbReference>
<evidence type="ECO:0000256" key="4">
    <source>
        <dbReference type="ARBA" id="ARBA00022853"/>
    </source>
</evidence>
<keyword evidence="5" id="KW-0223">Dioxygenase</keyword>
<dbReference type="EMBL" id="CATQJL010000305">
    <property type="protein sequence ID" value="CAJ0603157.1"/>
    <property type="molecule type" value="Genomic_DNA"/>
</dbReference>
<comment type="similarity">
    <text evidence="11">Belongs to the JMJD6 family.</text>
</comment>
<keyword evidence="6" id="KW-0560">Oxidoreductase</keyword>
<evidence type="ECO:0000256" key="6">
    <source>
        <dbReference type="ARBA" id="ARBA00023002"/>
    </source>
</evidence>
<protein>
    <recommendedName>
        <fullName evidence="13">JmjC domain-containing protein</fullName>
    </recommendedName>
</protein>
<dbReference type="GO" id="GO:0005737">
    <property type="term" value="C:cytoplasm"/>
    <property type="evidence" value="ECO:0007669"/>
    <property type="project" value="TreeGrafter"/>
</dbReference>
<dbReference type="AlphaFoldDB" id="A0AA36MB44"/>
<evidence type="ECO:0000256" key="2">
    <source>
        <dbReference type="ARBA" id="ARBA00004123"/>
    </source>
</evidence>
<evidence type="ECO:0000259" key="13">
    <source>
        <dbReference type="PROSITE" id="PS51184"/>
    </source>
</evidence>
<evidence type="ECO:0000256" key="8">
    <source>
        <dbReference type="ARBA" id="ARBA00023015"/>
    </source>
</evidence>
<comment type="subcellular location">
    <subcellularLocation>
        <location evidence="2">Nucleus</location>
    </subcellularLocation>
</comment>
<keyword evidence="3" id="KW-0479">Metal-binding</keyword>
<feature type="compositionally biased region" description="Acidic residues" evidence="12">
    <location>
        <begin position="407"/>
        <end position="445"/>
    </location>
</feature>
<evidence type="ECO:0000256" key="3">
    <source>
        <dbReference type="ARBA" id="ARBA00022723"/>
    </source>
</evidence>
<feature type="compositionally biased region" description="Acidic residues" evidence="12">
    <location>
        <begin position="461"/>
        <end position="493"/>
    </location>
</feature>
<name>A0AA36MB44_CYLNA</name>
<gene>
    <name evidence="14" type="ORF">CYNAS_LOCUS15140</name>
</gene>
<evidence type="ECO:0000256" key="11">
    <source>
        <dbReference type="ARBA" id="ARBA00038068"/>
    </source>
</evidence>
<evidence type="ECO:0000256" key="1">
    <source>
        <dbReference type="ARBA" id="ARBA00001954"/>
    </source>
</evidence>
<evidence type="ECO:0000256" key="9">
    <source>
        <dbReference type="ARBA" id="ARBA00023163"/>
    </source>
</evidence>
<dbReference type="PROSITE" id="PS51184">
    <property type="entry name" value="JMJC"/>
    <property type="match status" value="1"/>
</dbReference>
<dbReference type="Pfam" id="PF02373">
    <property type="entry name" value="JmjC"/>
    <property type="match status" value="1"/>
</dbReference>
<organism evidence="14 15">
    <name type="scientific">Cylicocyclus nassatus</name>
    <name type="common">Nematode worm</name>
    <dbReference type="NCBI Taxonomy" id="53992"/>
    <lineage>
        <taxon>Eukaryota</taxon>
        <taxon>Metazoa</taxon>
        <taxon>Ecdysozoa</taxon>
        <taxon>Nematoda</taxon>
        <taxon>Chromadorea</taxon>
        <taxon>Rhabditida</taxon>
        <taxon>Rhabditina</taxon>
        <taxon>Rhabditomorpha</taxon>
        <taxon>Strongyloidea</taxon>
        <taxon>Strongylidae</taxon>
        <taxon>Cylicocyclus</taxon>
    </lineage>
</organism>
<dbReference type="PANTHER" id="PTHR12480:SF32">
    <property type="entry name" value="BIFUNCTIONAL ARGININE DEMETHYLASE AND LYSYL-HYDROXYLASE JMJD6"/>
    <property type="match status" value="1"/>
</dbReference>
<dbReference type="SUPFAM" id="SSF51197">
    <property type="entry name" value="Clavaminate synthase-like"/>
    <property type="match status" value="1"/>
</dbReference>
<evidence type="ECO:0000313" key="14">
    <source>
        <dbReference type="EMBL" id="CAJ0603157.1"/>
    </source>
</evidence>
<reference evidence="14" key="1">
    <citation type="submission" date="2023-07" db="EMBL/GenBank/DDBJ databases">
        <authorList>
            <consortium name="CYATHOMIX"/>
        </authorList>
    </citation>
    <scope>NUCLEOTIDE SEQUENCE</scope>
    <source>
        <strain evidence="14">N/A</strain>
    </source>
</reference>
<dbReference type="InterPro" id="IPR050910">
    <property type="entry name" value="JMJD6_ArgDemeth/LysHydrox"/>
</dbReference>
<dbReference type="InterPro" id="IPR003347">
    <property type="entry name" value="JmjC_dom"/>
</dbReference>
<evidence type="ECO:0000256" key="10">
    <source>
        <dbReference type="ARBA" id="ARBA00023242"/>
    </source>
</evidence>
<keyword evidence="9" id="KW-0804">Transcription</keyword>
<comment type="cofactor">
    <cofactor evidence="1">
        <name>Fe(2+)</name>
        <dbReference type="ChEBI" id="CHEBI:29033"/>
    </cofactor>
</comment>
<dbReference type="Gene3D" id="2.60.120.650">
    <property type="entry name" value="Cupin"/>
    <property type="match status" value="1"/>
</dbReference>
<evidence type="ECO:0000256" key="12">
    <source>
        <dbReference type="SAM" id="MobiDB-lite"/>
    </source>
</evidence>
<keyword evidence="4" id="KW-0156">Chromatin regulator</keyword>
<dbReference type="GO" id="GO:0033749">
    <property type="term" value="F:histone H4R3 demethylase activity"/>
    <property type="evidence" value="ECO:0007669"/>
    <property type="project" value="TreeGrafter"/>
</dbReference>
<dbReference type="GO" id="GO:0106140">
    <property type="term" value="F:P-TEFb complex binding"/>
    <property type="evidence" value="ECO:0007669"/>
    <property type="project" value="TreeGrafter"/>
</dbReference>
<comment type="caution">
    <text evidence="14">The sequence shown here is derived from an EMBL/GenBank/DDBJ whole genome shotgun (WGS) entry which is preliminary data.</text>
</comment>
<dbReference type="Proteomes" id="UP001176961">
    <property type="component" value="Unassembled WGS sequence"/>
</dbReference>
<dbReference type="PANTHER" id="PTHR12480">
    <property type="entry name" value="ARGININE DEMETHYLASE AND LYSYL-HYDROXYLASE JMJD"/>
    <property type="match status" value="1"/>
</dbReference>
<feature type="domain" description="JmjC" evidence="13">
    <location>
        <begin position="180"/>
        <end position="346"/>
    </location>
</feature>